<accession>A0A2J6QWD0</accession>
<name>A0A2J6QWD0_HYAVF</name>
<evidence type="ECO:0000256" key="1">
    <source>
        <dbReference type="SAM" id="MobiDB-lite"/>
    </source>
</evidence>
<dbReference type="Proteomes" id="UP000235786">
    <property type="component" value="Unassembled WGS sequence"/>
</dbReference>
<organism evidence="2 3">
    <name type="scientific">Hyaloscypha variabilis (strain UAMH 11265 / GT02V1 / F)</name>
    <name type="common">Meliniomyces variabilis</name>
    <dbReference type="NCBI Taxonomy" id="1149755"/>
    <lineage>
        <taxon>Eukaryota</taxon>
        <taxon>Fungi</taxon>
        <taxon>Dikarya</taxon>
        <taxon>Ascomycota</taxon>
        <taxon>Pezizomycotina</taxon>
        <taxon>Leotiomycetes</taxon>
        <taxon>Helotiales</taxon>
        <taxon>Hyaloscyphaceae</taxon>
        <taxon>Hyaloscypha</taxon>
        <taxon>Hyaloscypha variabilis</taxon>
    </lineage>
</organism>
<keyword evidence="3" id="KW-1185">Reference proteome</keyword>
<gene>
    <name evidence="2" type="ORF">L207DRAFT_223281</name>
</gene>
<proteinExistence type="predicted"/>
<sequence length="152" mass="16884">MCSSRLGQPAQHATEPGGLVVPGLPATPVQAHSSRTVTQHGVPYGGLQHHLRLQLSQVHTRVYPLLPYPNPRKVCGREVPNRKKRTAAIRHLRACIRLRQLQSCSSFHLDTRRYRESEKCESQGQEIIAARNHAASHVSVGTVPSRTPRNPT</sequence>
<dbReference type="AlphaFoldDB" id="A0A2J6QWD0"/>
<protein>
    <submittedName>
        <fullName evidence="2">Uncharacterized protein</fullName>
    </submittedName>
</protein>
<evidence type="ECO:0000313" key="2">
    <source>
        <dbReference type="EMBL" id="PMD30561.1"/>
    </source>
</evidence>
<reference evidence="2 3" key="1">
    <citation type="submission" date="2016-04" db="EMBL/GenBank/DDBJ databases">
        <title>A degradative enzymes factory behind the ericoid mycorrhizal symbiosis.</title>
        <authorList>
            <consortium name="DOE Joint Genome Institute"/>
            <person name="Martino E."/>
            <person name="Morin E."/>
            <person name="Grelet G."/>
            <person name="Kuo A."/>
            <person name="Kohler A."/>
            <person name="Daghino S."/>
            <person name="Barry K."/>
            <person name="Choi C."/>
            <person name="Cichocki N."/>
            <person name="Clum A."/>
            <person name="Copeland A."/>
            <person name="Hainaut M."/>
            <person name="Haridas S."/>
            <person name="Labutti K."/>
            <person name="Lindquist E."/>
            <person name="Lipzen A."/>
            <person name="Khouja H.-R."/>
            <person name="Murat C."/>
            <person name="Ohm R."/>
            <person name="Olson A."/>
            <person name="Spatafora J."/>
            <person name="Veneault-Fourrey C."/>
            <person name="Henrissat B."/>
            <person name="Grigoriev I."/>
            <person name="Martin F."/>
            <person name="Perotto S."/>
        </authorList>
    </citation>
    <scope>NUCLEOTIDE SEQUENCE [LARGE SCALE GENOMIC DNA]</scope>
    <source>
        <strain evidence="2 3">F</strain>
    </source>
</reference>
<dbReference type="EMBL" id="KZ613966">
    <property type="protein sequence ID" value="PMD30561.1"/>
    <property type="molecule type" value="Genomic_DNA"/>
</dbReference>
<feature type="region of interest" description="Disordered" evidence="1">
    <location>
        <begin position="1"/>
        <end position="25"/>
    </location>
</feature>
<evidence type="ECO:0000313" key="3">
    <source>
        <dbReference type="Proteomes" id="UP000235786"/>
    </source>
</evidence>